<dbReference type="GO" id="GO:0046872">
    <property type="term" value="F:metal ion binding"/>
    <property type="evidence" value="ECO:0007669"/>
    <property type="project" value="UniProtKB-KW"/>
</dbReference>
<gene>
    <name evidence="11" type="primary">MRC1</name>
    <name evidence="11" type="ORF">BLAG_LOCUS392</name>
</gene>
<keyword evidence="2" id="KW-0106">Calcium</keyword>
<comment type="caution">
    <text evidence="4">Lacks conserved residue(s) required for the propagation of feature annotation.</text>
</comment>
<keyword evidence="6" id="KW-1133">Transmembrane helix</keyword>
<dbReference type="InterPro" id="IPR035914">
    <property type="entry name" value="Sperma_CUB_dom_sf"/>
</dbReference>
<keyword evidence="1" id="KW-0479">Metal-binding</keyword>
<keyword evidence="7" id="KW-0732">Signal</keyword>
<dbReference type="Pfam" id="PF00431">
    <property type="entry name" value="CUB"/>
    <property type="match status" value="1"/>
</dbReference>
<keyword evidence="3" id="KW-1015">Disulfide bond</keyword>
<dbReference type="SMART" id="SM00607">
    <property type="entry name" value="FTP"/>
    <property type="match status" value="1"/>
</dbReference>
<dbReference type="SUPFAM" id="SSF49785">
    <property type="entry name" value="Galactose-binding domain-like"/>
    <property type="match status" value="1"/>
</dbReference>
<dbReference type="SMART" id="SM00034">
    <property type="entry name" value="CLECT"/>
    <property type="match status" value="2"/>
</dbReference>
<dbReference type="EMBL" id="OV696686">
    <property type="protein sequence ID" value="CAH1227046.1"/>
    <property type="molecule type" value="Genomic_DNA"/>
</dbReference>
<evidence type="ECO:0000256" key="2">
    <source>
        <dbReference type="ARBA" id="ARBA00022837"/>
    </source>
</evidence>
<sequence length="1129" mass="123289">MKSIMMRESWFLLFAASMLIITDGCRDVRISDNHPPSHASPMTTYSLTNMASGGRPVHRSNTGDWYLYYIAANGTGSPGGKWVVGKTVGAIKGYVVSVRDDHFNAHEITGTFLTREHGTGRWVESAEVTISCTEENVALGKSTSQSSTDGSHTADLAVDGRKGTSVPDNQCTLTNAEEGPWWEVDLGGDQAIRRVGLLNRGDCCGSRLDGFVVLVKQEGHRAWQTCGAQHSGTLTEGQSITVDCGRPIIARYVRIQVPGKSDRLSLCEVEVFTDLGCPAGYIVHGGMCYKPYNTPKTHQDALATCQQDNGTLAMPRHRHTNRFMTDTETLVDILSTYWIGLQKENGGWVWGDGKTLCEFRGWGDGYPSATDNNCTVLGFTGKWQDKSCEATAKFICQVQAPVSLTAVGYQKHREAYFQVFATKKTFDEAVAACGRSGGGRLAQPETKELNDYLKGKIGETSPDEGVWIGIKLATIEEPWSFLDGSQGDASDGNWAPGEPLGKGCVTMTSDGSWKVGSCEEEAYYICQIGDERNCREDPVTAVNCGGSLSGSSGRISSPGYGENVNYPDNLQCHWDITVPGPEDNRIELTFEGFELEQNDRLEINDVCRHGYSLANLTGSVVPSPITTSTNRAAVSFTSDGSYGAKGFNVTYQAVPTSRSRPLRSLDGVQDKQEIARSKRSLIGVAGGIFSGLKEVYNFVNALEGDRRHQEIMNVMADVQEKLDSIDAELQEQGIKNELNDQLQSTATKYSDSVATLDNLLGIMNDLRVGSNGTFQPEEDAQELAETVLKKDSEGMDQILRNMYGLVMGSANVVKTEPIIETMEAIFRHQNLPNAMFRAKLKSTSEFVIDRQAGGYGLWVFALQHTGREDDVDEILRRARSKLSEQMCFLAPFFYDWPAGTYGLPKTTEGCPSGSSVAWEEGQYEHQRGSSFNWQTDTRLHFSGNLSSNNLARGFCLKTTSSSGEQSWPLGRYCVLKKGPCPMGLTWGKLGFPGGTKTGAVPDGSVGSDSIEVEYCCQEDGFASSPIHLPPRRSFYLLRLGGECQQVAGMDVRQEWIEYKGNAHRAGVTPDDGGDDNSHKLYYCFYSVPGSSVNIPTTPIVSAAMPHTANVLNFVTCIIISCAAALWVLL</sequence>
<dbReference type="PROSITE" id="PS01180">
    <property type="entry name" value="CUB"/>
    <property type="match status" value="1"/>
</dbReference>
<dbReference type="Gene3D" id="2.60.120.260">
    <property type="entry name" value="Galactose-binding domain-like"/>
    <property type="match status" value="1"/>
</dbReference>
<dbReference type="PROSITE" id="PS50041">
    <property type="entry name" value="C_TYPE_LECTIN_2"/>
    <property type="match status" value="2"/>
</dbReference>
<organism evidence="11 12">
    <name type="scientific">Branchiostoma lanceolatum</name>
    <name type="common">Common lancelet</name>
    <name type="synonym">Amphioxus lanceolatum</name>
    <dbReference type="NCBI Taxonomy" id="7740"/>
    <lineage>
        <taxon>Eukaryota</taxon>
        <taxon>Metazoa</taxon>
        <taxon>Chordata</taxon>
        <taxon>Cephalochordata</taxon>
        <taxon>Leptocardii</taxon>
        <taxon>Amphioxiformes</taxon>
        <taxon>Branchiostomatidae</taxon>
        <taxon>Branchiostoma</taxon>
    </lineage>
</organism>
<dbReference type="InterPro" id="IPR018378">
    <property type="entry name" value="C-type_lectin_CS"/>
</dbReference>
<evidence type="ECO:0000256" key="3">
    <source>
        <dbReference type="ARBA" id="ARBA00023157"/>
    </source>
</evidence>
<dbReference type="InterPro" id="IPR006585">
    <property type="entry name" value="FTP1"/>
</dbReference>
<dbReference type="Pfam" id="PF22633">
    <property type="entry name" value="F5_F8_type_C_2"/>
    <property type="match status" value="1"/>
</dbReference>
<dbReference type="SMART" id="SM00042">
    <property type="entry name" value="CUB"/>
    <property type="match status" value="1"/>
</dbReference>
<dbReference type="Proteomes" id="UP000838412">
    <property type="component" value="Chromosome 1"/>
</dbReference>
<protein>
    <submittedName>
        <fullName evidence="11">MRC1 protein</fullName>
    </submittedName>
</protein>
<dbReference type="InterPro" id="IPR000421">
    <property type="entry name" value="FA58C"/>
</dbReference>
<keyword evidence="6" id="KW-0472">Membrane</keyword>
<reference evidence="11" key="1">
    <citation type="submission" date="2022-01" db="EMBL/GenBank/DDBJ databases">
        <authorList>
            <person name="Braso-Vives M."/>
        </authorList>
    </citation>
    <scope>NUCLEOTIDE SEQUENCE</scope>
</reference>
<feature type="domain" description="CUB" evidence="8">
    <location>
        <begin position="544"/>
        <end position="654"/>
    </location>
</feature>
<evidence type="ECO:0000256" key="4">
    <source>
        <dbReference type="PROSITE-ProRule" id="PRU00059"/>
    </source>
</evidence>
<dbReference type="Pfam" id="PF16977">
    <property type="entry name" value="ApeC"/>
    <property type="match status" value="1"/>
</dbReference>
<proteinExistence type="predicted"/>
<evidence type="ECO:0000256" key="6">
    <source>
        <dbReference type="SAM" id="Phobius"/>
    </source>
</evidence>
<dbReference type="Gene3D" id="2.60.120.290">
    <property type="entry name" value="Spermadhesin, CUB domain"/>
    <property type="match status" value="1"/>
</dbReference>
<feature type="chain" id="PRO_5035464255" evidence="7">
    <location>
        <begin position="25"/>
        <end position="1129"/>
    </location>
</feature>
<feature type="transmembrane region" description="Helical" evidence="6">
    <location>
        <begin position="1110"/>
        <end position="1128"/>
    </location>
</feature>
<name>A0A8J9V6L3_BRALA</name>
<evidence type="ECO:0000256" key="1">
    <source>
        <dbReference type="ARBA" id="ARBA00022723"/>
    </source>
</evidence>
<dbReference type="SUPFAM" id="SSF49854">
    <property type="entry name" value="Spermadhesin, CUB domain"/>
    <property type="match status" value="1"/>
</dbReference>
<dbReference type="Gene3D" id="3.10.100.10">
    <property type="entry name" value="Mannose-Binding Protein A, subunit A"/>
    <property type="match status" value="2"/>
</dbReference>
<dbReference type="InterPro" id="IPR000859">
    <property type="entry name" value="CUB_dom"/>
</dbReference>
<dbReference type="PROSITE" id="PS00615">
    <property type="entry name" value="C_TYPE_LECTIN_1"/>
    <property type="match status" value="1"/>
</dbReference>
<dbReference type="OrthoDB" id="5954510at2759"/>
<accession>A0A8J9V6L3</accession>
<dbReference type="PANTHER" id="PTHR19324:SF33">
    <property type="entry name" value="MUCIN-5AC"/>
    <property type="match status" value="1"/>
</dbReference>
<feature type="domain" description="C-type lectin" evidence="10">
    <location>
        <begin position="284"/>
        <end position="397"/>
    </location>
</feature>
<evidence type="ECO:0000313" key="12">
    <source>
        <dbReference type="Proteomes" id="UP000838412"/>
    </source>
</evidence>
<feature type="compositionally biased region" description="Polar residues" evidence="5">
    <location>
        <begin position="141"/>
        <end position="151"/>
    </location>
</feature>
<feature type="domain" description="C-type lectin" evidence="10">
    <location>
        <begin position="412"/>
        <end position="527"/>
    </location>
</feature>
<keyword evidence="6" id="KW-0812">Transmembrane</keyword>
<dbReference type="InterPro" id="IPR008979">
    <property type="entry name" value="Galactose-bd-like_sf"/>
</dbReference>
<evidence type="ECO:0000259" key="10">
    <source>
        <dbReference type="PROSITE" id="PS50041"/>
    </source>
</evidence>
<dbReference type="AlphaFoldDB" id="A0A8J9V6L3"/>
<dbReference type="InterPro" id="IPR031569">
    <property type="entry name" value="ApeC"/>
</dbReference>
<evidence type="ECO:0000313" key="11">
    <source>
        <dbReference type="EMBL" id="CAH1227046.1"/>
    </source>
</evidence>
<keyword evidence="12" id="KW-1185">Reference proteome</keyword>
<dbReference type="PANTHER" id="PTHR19324">
    <property type="entry name" value="PERFORIN-LIKE PROTEIN 1"/>
    <property type="match status" value="1"/>
</dbReference>
<evidence type="ECO:0000256" key="7">
    <source>
        <dbReference type="SAM" id="SignalP"/>
    </source>
</evidence>
<feature type="domain" description="F5/8 type C" evidence="9">
    <location>
        <begin position="125"/>
        <end position="274"/>
    </location>
</feature>
<evidence type="ECO:0000259" key="9">
    <source>
        <dbReference type="PROSITE" id="PS50022"/>
    </source>
</evidence>
<dbReference type="SUPFAM" id="SSF56436">
    <property type="entry name" value="C-type lectin-like"/>
    <property type="match status" value="2"/>
</dbReference>
<evidence type="ECO:0000256" key="5">
    <source>
        <dbReference type="SAM" id="MobiDB-lite"/>
    </source>
</evidence>
<dbReference type="CDD" id="cd00041">
    <property type="entry name" value="CUB"/>
    <property type="match status" value="1"/>
</dbReference>
<dbReference type="PROSITE" id="PS50022">
    <property type="entry name" value="FA58C_3"/>
    <property type="match status" value="1"/>
</dbReference>
<dbReference type="CDD" id="cd00037">
    <property type="entry name" value="CLECT"/>
    <property type="match status" value="2"/>
</dbReference>
<feature type="region of interest" description="Disordered" evidence="5">
    <location>
        <begin position="139"/>
        <end position="165"/>
    </location>
</feature>
<dbReference type="InterPro" id="IPR016186">
    <property type="entry name" value="C-type_lectin-like/link_sf"/>
</dbReference>
<dbReference type="Pfam" id="PF00059">
    <property type="entry name" value="Lectin_C"/>
    <property type="match status" value="2"/>
</dbReference>
<evidence type="ECO:0000259" key="8">
    <source>
        <dbReference type="PROSITE" id="PS01180"/>
    </source>
</evidence>
<feature type="signal peptide" evidence="7">
    <location>
        <begin position="1"/>
        <end position="24"/>
    </location>
</feature>
<dbReference type="InterPro" id="IPR001304">
    <property type="entry name" value="C-type_lectin-like"/>
</dbReference>
<dbReference type="InterPro" id="IPR016187">
    <property type="entry name" value="CTDL_fold"/>
</dbReference>